<keyword evidence="2" id="KW-0472">Membrane</keyword>
<accession>A0A418XWM7</accession>
<evidence type="ECO:0000313" key="4">
    <source>
        <dbReference type="Proteomes" id="UP000283734"/>
    </source>
</evidence>
<sequence length="98" mass="10577">MWWVKLIVIVLLLAAVFSLGRALMGLVQGDSKSGKTMRALAWRVGFSVVIFLFILLSMVMGWIAPHDVNPTLRYGQPIESSAAPSPTSPVGQAPGEQP</sequence>
<dbReference type="Proteomes" id="UP000283734">
    <property type="component" value="Unassembled WGS sequence"/>
</dbReference>
<proteinExistence type="predicted"/>
<dbReference type="Pfam" id="PF11137">
    <property type="entry name" value="DUF2909"/>
    <property type="match status" value="1"/>
</dbReference>
<dbReference type="NCBIfam" id="NF033233">
    <property type="entry name" value="twin_helix"/>
    <property type="match status" value="1"/>
</dbReference>
<feature type="compositionally biased region" description="Polar residues" evidence="1">
    <location>
        <begin position="79"/>
        <end position="90"/>
    </location>
</feature>
<dbReference type="OrthoDB" id="7066027at2"/>
<dbReference type="InterPro" id="IPR021313">
    <property type="entry name" value="DUF2909"/>
</dbReference>
<feature type="transmembrane region" description="Helical" evidence="2">
    <location>
        <begin position="39"/>
        <end position="64"/>
    </location>
</feature>
<keyword evidence="4" id="KW-1185">Reference proteome</keyword>
<feature type="region of interest" description="Disordered" evidence="1">
    <location>
        <begin position="79"/>
        <end position="98"/>
    </location>
</feature>
<protein>
    <submittedName>
        <fullName evidence="3">Twin transmembrane helix small protein</fullName>
    </submittedName>
</protein>
<evidence type="ECO:0000256" key="2">
    <source>
        <dbReference type="SAM" id="Phobius"/>
    </source>
</evidence>
<name>A0A418XWM7_9GAMM</name>
<evidence type="ECO:0000256" key="1">
    <source>
        <dbReference type="SAM" id="MobiDB-lite"/>
    </source>
</evidence>
<keyword evidence="2 3" id="KW-0812">Transmembrane</keyword>
<gene>
    <name evidence="3" type="ORF">D4A39_10910</name>
</gene>
<comment type="caution">
    <text evidence="3">The sequence shown here is derived from an EMBL/GenBank/DDBJ whole genome shotgun (WGS) entry which is preliminary data.</text>
</comment>
<organism evidence="3 4">
    <name type="scientific">Alcanivorax profundi</name>
    <dbReference type="NCBI Taxonomy" id="2338368"/>
    <lineage>
        <taxon>Bacteria</taxon>
        <taxon>Pseudomonadati</taxon>
        <taxon>Pseudomonadota</taxon>
        <taxon>Gammaproteobacteria</taxon>
        <taxon>Oceanospirillales</taxon>
        <taxon>Alcanivoracaceae</taxon>
        <taxon>Alcanivorax</taxon>
    </lineage>
</organism>
<evidence type="ECO:0000313" key="3">
    <source>
        <dbReference type="EMBL" id="RJG17235.1"/>
    </source>
</evidence>
<dbReference type="RefSeq" id="WP_022986888.1">
    <property type="nucleotide sequence ID" value="NZ_QYYA01000003.1"/>
</dbReference>
<dbReference type="EMBL" id="QYYA01000003">
    <property type="protein sequence ID" value="RJG17235.1"/>
    <property type="molecule type" value="Genomic_DNA"/>
</dbReference>
<dbReference type="AlphaFoldDB" id="A0A418XWM7"/>
<keyword evidence="2" id="KW-1133">Transmembrane helix</keyword>
<reference evidence="3 4" key="1">
    <citation type="submission" date="2018-09" db="EMBL/GenBank/DDBJ databases">
        <title>Alcanivorax profundi sp. nov., isolated from 1000 m-depth seawater of the Mariana Trench.</title>
        <authorList>
            <person name="Liu J."/>
        </authorList>
    </citation>
    <scope>NUCLEOTIDE SEQUENCE [LARGE SCALE GENOMIC DNA]</scope>
    <source>
        <strain evidence="3 4">MTEO17</strain>
    </source>
</reference>